<feature type="compositionally biased region" description="Basic residues" evidence="1">
    <location>
        <begin position="159"/>
        <end position="170"/>
    </location>
</feature>
<gene>
    <name evidence="2" type="ORF">SNE40_001933</name>
</gene>
<sequence>MGDKSVIVVNGHDGVKTVRKPGHEGTFGKGNETGSNEATGSVRRFPKSINGQTVVNGDLTTGFGSSSSSIVNGCGTTNGGKSIGMNGTKPEQTSGAIKEVLNGFKVNGVNNNGTDHGVASCSTNGQGERNYSEINEKTVNGSGDNDGINGKTREESAKRTRVHRSRARFR</sequence>
<name>A0AAN8Q6W3_PATCE</name>
<feature type="compositionally biased region" description="Polar residues" evidence="1">
    <location>
        <begin position="120"/>
        <end position="129"/>
    </location>
</feature>
<proteinExistence type="predicted"/>
<reference evidence="2 3" key="1">
    <citation type="submission" date="2024-01" db="EMBL/GenBank/DDBJ databases">
        <title>The genome of the rayed Mediterranean limpet Patella caerulea (Linnaeus, 1758).</title>
        <authorList>
            <person name="Anh-Thu Weber A."/>
            <person name="Halstead-Nussloch G."/>
        </authorList>
    </citation>
    <scope>NUCLEOTIDE SEQUENCE [LARGE SCALE GENOMIC DNA]</scope>
    <source>
        <strain evidence="2">AATW-2023a</strain>
        <tissue evidence="2">Whole specimen</tissue>
    </source>
</reference>
<keyword evidence="3" id="KW-1185">Reference proteome</keyword>
<dbReference type="Proteomes" id="UP001347796">
    <property type="component" value="Unassembled WGS sequence"/>
</dbReference>
<comment type="caution">
    <text evidence="2">The sequence shown here is derived from an EMBL/GenBank/DDBJ whole genome shotgun (WGS) entry which is preliminary data.</text>
</comment>
<evidence type="ECO:0000313" key="3">
    <source>
        <dbReference type="Proteomes" id="UP001347796"/>
    </source>
</evidence>
<evidence type="ECO:0000256" key="1">
    <source>
        <dbReference type="SAM" id="MobiDB-lite"/>
    </source>
</evidence>
<evidence type="ECO:0000313" key="2">
    <source>
        <dbReference type="EMBL" id="KAK6189977.1"/>
    </source>
</evidence>
<feature type="region of interest" description="Disordered" evidence="1">
    <location>
        <begin position="115"/>
        <end position="170"/>
    </location>
</feature>
<dbReference type="AlphaFoldDB" id="A0AAN8Q6W3"/>
<protein>
    <submittedName>
        <fullName evidence="2">Uncharacterized protein</fullName>
    </submittedName>
</protein>
<organism evidence="2 3">
    <name type="scientific">Patella caerulea</name>
    <name type="common">Rayed Mediterranean limpet</name>
    <dbReference type="NCBI Taxonomy" id="87958"/>
    <lineage>
        <taxon>Eukaryota</taxon>
        <taxon>Metazoa</taxon>
        <taxon>Spiralia</taxon>
        <taxon>Lophotrochozoa</taxon>
        <taxon>Mollusca</taxon>
        <taxon>Gastropoda</taxon>
        <taxon>Patellogastropoda</taxon>
        <taxon>Patelloidea</taxon>
        <taxon>Patellidae</taxon>
        <taxon>Patella</taxon>
    </lineage>
</organism>
<accession>A0AAN8Q6W3</accession>
<feature type="region of interest" description="Disordered" evidence="1">
    <location>
        <begin position="15"/>
        <end position="43"/>
    </location>
</feature>
<dbReference type="EMBL" id="JAZGQO010000002">
    <property type="protein sequence ID" value="KAK6189977.1"/>
    <property type="molecule type" value="Genomic_DNA"/>
</dbReference>